<dbReference type="Proteomes" id="UP001356427">
    <property type="component" value="Unassembled WGS sequence"/>
</dbReference>
<organism evidence="1 2">
    <name type="scientific">Coregonus suidteri</name>
    <dbReference type="NCBI Taxonomy" id="861788"/>
    <lineage>
        <taxon>Eukaryota</taxon>
        <taxon>Metazoa</taxon>
        <taxon>Chordata</taxon>
        <taxon>Craniata</taxon>
        <taxon>Vertebrata</taxon>
        <taxon>Euteleostomi</taxon>
        <taxon>Actinopterygii</taxon>
        <taxon>Neopterygii</taxon>
        <taxon>Teleostei</taxon>
        <taxon>Protacanthopterygii</taxon>
        <taxon>Salmoniformes</taxon>
        <taxon>Salmonidae</taxon>
        <taxon>Coregoninae</taxon>
        <taxon>Coregonus</taxon>
    </lineage>
</organism>
<sequence length="54" mass="6111">MDQYPLTQWDFFHSETSLLPHRTGYGSGVMELTLITRTGIKESPTTMVAESHVL</sequence>
<protein>
    <submittedName>
        <fullName evidence="1">Uncharacterized protein</fullName>
    </submittedName>
</protein>
<dbReference type="EMBL" id="JAGTTL010000039">
    <property type="protein sequence ID" value="KAK6291651.1"/>
    <property type="molecule type" value="Genomic_DNA"/>
</dbReference>
<gene>
    <name evidence="1" type="ORF">J4Q44_G00374360</name>
</gene>
<proteinExistence type="predicted"/>
<accession>A0AAN8Q9P8</accession>
<name>A0AAN8Q9P8_9TELE</name>
<evidence type="ECO:0000313" key="1">
    <source>
        <dbReference type="EMBL" id="KAK6291651.1"/>
    </source>
</evidence>
<comment type="caution">
    <text evidence="1">The sequence shown here is derived from an EMBL/GenBank/DDBJ whole genome shotgun (WGS) entry which is preliminary data.</text>
</comment>
<evidence type="ECO:0000313" key="2">
    <source>
        <dbReference type="Proteomes" id="UP001356427"/>
    </source>
</evidence>
<dbReference type="AlphaFoldDB" id="A0AAN8Q9P8"/>
<keyword evidence="2" id="KW-1185">Reference proteome</keyword>
<reference evidence="1 2" key="1">
    <citation type="submission" date="2021-04" db="EMBL/GenBank/DDBJ databases">
        <authorList>
            <person name="De Guttry C."/>
            <person name="Zahm M."/>
            <person name="Klopp C."/>
            <person name="Cabau C."/>
            <person name="Louis A."/>
            <person name="Berthelot C."/>
            <person name="Parey E."/>
            <person name="Roest Crollius H."/>
            <person name="Montfort J."/>
            <person name="Robinson-Rechavi M."/>
            <person name="Bucao C."/>
            <person name="Bouchez O."/>
            <person name="Gislard M."/>
            <person name="Lluch J."/>
            <person name="Milhes M."/>
            <person name="Lampietro C."/>
            <person name="Lopez Roques C."/>
            <person name="Donnadieu C."/>
            <person name="Braasch I."/>
            <person name="Desvignes T."/>
            <person name="Postlethwait J."/>
            <person name="Bobe J."/>
            <person name="Wedekind C."/>
            <person name="Guiguen Y."/>
        </authorList>
    </citation>
    <scope>NUCLEOTIDE SEQUENCE [LARGE SCALE GENOMIC DNA]</scope>
    <source>
        <strain evidence="1">Cs_M1</strain>
        <tissue evidence="1">Blood</tissue>
    </source>
</reference>